<keyword evidence="2" id="KW-0238">DNA-binding</keyword>
<dbReference type="InterPro" id="IPR011711">
    <property type="entry name" value="GntR_C"/>
</dbReference>
<accession>A0A939KMI1</accession>
<dbReference type="Gene3D" id="1.20.120.530">
    <property type="entry name" value="GntR ligand-binding domain-like"/>
    <property type="match status" value="1"/>
</dbReference>
<evidence type="ECO:0000256" key="4">
    <source>
        <dbReference type="SAM" id="MobiDB-lite"/>
    </source>
</evidence>
<dbReference type="Pfam" id="PF00392">
    <property type="entry name" value="GntR"/>
    <property type="match status" value="1"/>
</dbReference>
<evidence type="ECO:0000256" key="2">
    <source>
        <dbReference type="ARBA" id="ARBA00023125"/>
    </source>
</evidence>
<feature type="region of interest" description="Disordered" evidence="4">
    <location>
        <begin position="1"/>
        <end position="60"/>
    </location>
</feature>
<proteinExistence type="predicted"/>
<dbReference type="SUPFAM" id="SSF46785">
    <property type="entry name" value="Winged helix' DNA-binding domain"/>
    <property type="match status" value="1"/>
</dbReference>
<gene>
    <name evidence="6" type="ORF">J1902_10075</name>
</gene>
<dbReference type="InterPro" id="IPR036390">
    <property type="entry name" value="WH_DNA-bd_sf"/>
</dbReference>
<sequence>MSDSRTAGQADTGQPASSQKAAAGQRPATSGAVPRPAQGAVSRPATSRPAPRPLTEPRPLTRVSAAEAVFSAIRHDIESGAFGIGAKLSSEATLATQYGVSRSVIREALRSCNTLGLTVTKTGKGTFVVSNHVANDLTLGQYSARDLNEARPHIEVPAAGLAAQRRTEEDLEHLKDLVQAMLTETDPEAWVSLDANFHSAVARASGNRVFASVVSEIREALAHQSETLNMVADRQHLSDEEHLAVLDAIEAGDADAASHAMAEHLNAVAAALDSILSK</sequence>
<dbReference type="Pfam" id="PF07729">
    <property type="entry name" value="FCD"/>
    <property type="match status" value="1"/>
</dbReference>
<dbReference type="PANTHER" id="PTHR43537:SF5">
    <property type="entry name" value="UXU OPERON TRANSCRIPTIONAL REGULATOR"/>
    <property type="match status" value="1"/>
</dbReference>
<dbReference type="SMART" id="SM00345">
    <property type="entry name" value="HTH_GNTR"/>
    <property type="match status" value="1"/>
</dbReference>
<keyword evidence="1" id="KW-0805">Transcription regulation</keyword>
<dbReference type="InterPro" id="IPR000524">
    <property type="entry name" value="Tscrpt_reg_HTH_GntR"/>
</dbReference>
<comment type="caution">
    <text evidence="6">The sequence shown here is derived from an EMBL/GenBank/DDBJ whole genome shotgun (WGS) entry which is preliminary data.</text>
</comment>
<dbReference type="SUPFAM" id="SSF48008">
    <property type="entry name" value="GntR ligand-binding domain-like"/>
    <property type="match status" value="1"/>
</dbReference>
<protein>
    <submittedName>
        <fullName evidence="6">FadR family transcriptional regulator</fullName>
    </submittedName>
</protein>
<dbReference type="Proteomes" id="UP000664164">
    <property type="component" value="Unassembled WGS sequence"/>
</dbReference>
<name>A0A939KMI1_9MICC</name>
<dbReference type="InterPro" id="IPR036388">
    <property type="entry name" value="WH-like_DNA-bd_sf"/>
</dbReference>
<dbReference type="SMART" id="SM00895">
    <property type="entry name" value="FCD"/>
    <property type="match status" value="1"/>
</dbReference>
<reference evidence="6" key="1">
    <citation type="submission" date="2021-03" db="EMBL/GenBank/DDBJ databases">
        <title>A new species, PO-11, isolated from a karst cave deposit.</title>
        <authorList>
            <person name="Zhaoxiaoyong W."/>
        </authorList>
    </citation>
    <scope>NUCLEOTIDE SEQUENCE</scope>
    <source>
        <strain evidence="6">PO-11</strain>
    </source>
</reference>
<evidence type="ECO:0000256" key="1">
    <source>
        <dbReference type="ARBA" id="ARBA00023015"/>
    </source>
</evidence>
<dbReference type="InterPro" id="IPR008920">
    <property type="entry name" value="TF_FadR/GntR_C"/>
</dbReference>
<dbReference type="PROSITE" id="PS50949">
    <property type="entry name" value="HTH_GNTR"/>
    <property type="match status" value="1"/>
</dbReference>
<evidence type="ECO:0000313" key="6">
    <source>
        <dbReference type="EMBL" id="MBO1268318.1"/>
    </source>
</evidence>
<dbReference type="EMBL" id="JAFNLL010000021">
    <property type="protein sequence ID" value="MBO1268318.1"/>
    <property type="molecule type" value="Genomic_DNA"/>
</dbReference>
<dbReference type="CDD" id="cd07377">
    <property type="entry name" value="WHTH_GntR"/>
    <property type="match status" value="1"/>
</dbReference>
<dbReference type="GO" id="GO:0003700">
    <property type="term" value="F:DNA-binding transcription factor activity"/>
    <property type="evidence" value="ECO:0007669"/>
    <property type="project" value="InterPro"/>
</dbReference>
<keyword evidence="7" id="KW-1185">Reference proteome</keyword>
<dbReference type="PRINTS" id="PR00035">
    <property type="entry name" value="HTHGNTR"/>
</dbReference>
<dbReference type="AlphaFoldDB" id="A0A939KMI1"/>
<organism evidence="6 7">
    <name type="scientific">Arthrobacter cavernae</name>
    <dbReference type="NCBI Taxonomy" id="2817681"/>
    <lineage>
        <taxon>Bacteria</taxon>
        <taxon>Bacillati</taxon>
        <taxon>Actinomycetota</taxon>
        <taxon>Actinomycetes</taxon>
        <taxon>Micrococcales</taxon>
        <taxon>Micrococcaceae</taxon>
        <taxon>Arthrobacter</taxon>
    </lineage>
</organism>
<keyword evidence="3" id="KW-0804">Transcription</keyword>
<evidence type="ECO:0000313" key="7">
    <source>
        <dbReference type="Proteomes" id="UP000664164"/>
    </source>
</evidence>
<feature type="domain" description="HTH gntR-type" evidence="5">
    <location>
        <begin position="63"/>
        <end position="131"/>
    </location>
</feature>
<evidence type="ECO:0000256" key="3">
    <source>
        <dbReference type="ARBA" id="ARBA00023163"/>
    </source>
</evidence>
<feature type="compositionally biased region" description="Polar residues" evidence="4">
    <location>
        <begin position="1"/>
        <end position="20"/>
    </location>
</feature>
<dbReference type="PANTHER" id="PTHR43537">
    <property type="entry name" value="TRANSCRIPTIONAL REGULATOR, GNTR FAMILY"/>
    <property type="match status" value="1"/>
</dbReference>
<evidence type="ECO:0000259" key="5">
    <source>
        <dbReference type="PROSITE" id="PS50949"/>
    </source>
</evidence>
<dbReference type="GO" id="GO:0003677">
    <property type="term" value="F:DNA binding"/>
    <property type="evidence" value="ECO:0007669"/>
    <property type="project" value="UniProtKB-KW"/>
</dbReference>
<dbReference type="Gene3D" id="1.10.10.10">
    <property type="entry name" value="Winged helix-like DNA-binding domain superfamily/Winged helix DNA-binding domain"/>
    <property type="match status" value="1"/>
</dbReference>